<dbReference type="InterPro" id="IPR058852">
    <property type="entry name" value="HTH_77"/>
</dbReference>
<dbReference type="Pfam" id="PF25872">
    <property type="entry name" value="HTH_77"/>
    <property type="match status" value="1"/>
</dbReference>
<dbReference type="SUPFAM" id="SSF46894">
    <property type="entry name" value="C-terminal effector domain of the bipartite response regulators"/>
    <property type="match status" value="1"/>
</dbReference>
<dbReference type="PRINTS" id="PR00364">
    <property type="entry name" value="DISEASERSIST"/>
</dbReference>
<dbReference type="Gene3D" id="1.10.10.10">
    <property type="entry name" value="Winged helix-like DNA-binding domain superfamily/Winged helix DNA-binding domain"/>
    <property type="match status" value="1"/>
</dbReference>
<proteinExistence type="predicted"/>
<evidence type="ECO:0000256" key="2">
    <source>
        <dbReference type="PROSITE-ProRule" id="PRU01091"/>
    </source>
</evidence>
<dbReference type="InterPro" id="IPR036388">
    <property type="entry name" value="WH-like_DNA-bd_sf"/>
</dbReference>
<dbReference type="RefSeq" id="WP_394840146.1">
    <property type="nucleotide sequence ID" value="NZ_CP089929.1"/>
</dbReference>
<evidence type="ECO:0000259" key="3">
    <source>
        <dbReference type="PROSITE" id="PS51755"/>
    </source>
</evidence>
<feature type="domain" description="OmpR/PhoB-type" evidence="3">
    <location>
        <begin position="10"/>
        <end position="107"/>
    </location>
</feature>
<dbReference type="InterPro" id="IPR016032">
    <property type="entry name" value="Sig_transdc_resp-reg_C-effctor"/>
</dbReference>
<protein>
    <submittedName>
        <fullName evidence="4">Helix-turn-helix transcriptional regulator</fullName>
    </submittedName>
</protein>
<keyword evidence="1 2" id="KW-0238">DNA-binding</keyword>
<dbReference type="Pfam" id="PF00486">
    <property type="entry name" value="Trans_reg_C"/>
    <property type="match status" value="1"/>
</dbReference>
<sequence length="933" mass="102266">MAVGASYGRTVGYAFGDFRFAPESRSLLLFDEPVRLGARGFDILRILVERAGTVVAADELLTLVWPDVVVEDTNLRVQIGALRKVLARGEQGLRSIETVPRGYRFTLPVLPWADDPVELLSNEHTLHNLPALLATTIGRAETIALLADSLAQRRLVTISGPGGVGKTTAAIAVARQCLRRFSDGICFVDFSSLTDPSLVMSSLASALGIGVLANEPLTGLLSHLRKKEMLLLFDTCEHVVDAVAALVESLLSRLPKLRILATSREVLRAAGEWAHRLPCLPYPPLTDGLSAADALAYPSVDLFVQRARATSDRFELQDADADIVAAICRRLDGIPLAIEFAAARVGELGLREVSVRLDDRFNVLTYGRRKALPRHKTLSATLDWSYHLLPSEEQATLRHLSVFRGAFTADAAVAVAGGPGARSVTLTHLSNLFAKSLVTVDIGGETPLYRLLDTTRAFAAEKQAAGERNEVSARHARHVVASLHGAELDDGGPDSQPWTERHRNLIDNLRGALDWALSESGDRALGLQLIGTSMRISYSLALFGEYARRLRALFEHMSDKSADDPATSSSLWEVYGHAMWHSGEPFEKVVEAFRTSLELARDAGLVEAQLRLLWAQHVVFGYNGHYEESLALAKDYESLAENVESPEIKRKGQKMLGFALHCMGDHTGARIRTERVFAEPEGATPAGRPRGIQFDERLAALLTLPRILWLQGHPAQAWECACEGLELVRTIGQPLPLCSMISLAALPVAFWTGKLAVAKELTDTLFTTSAEHSLVLSHIFSQAYRDVVEGTFDTSQEPVGGAFVAEMVATVNEAYAIEATLARIEQGYDRWCTSEVHRIRGARWLARGDAQHAARAEAAFRRSLEVAQRQQALAWELRTATTLAEHAQGRQGYTEARDRLAAVYERFTEGFDTRDLVRAASILDSKRPPASNR</sequence>
<dbReference type="SMART" id="SM00862">
    <property type="entry name" value="Trans_reg_C"/>
    <property type="match status" value="1"/>
</dbReference>
<keyword evidence="5" id="KW-1185">Reference proteome</keyword>
<dbReference type="PROSITE" id="PS51755">
    <property type="entry name" value="OMPR_PHOB"/>
    <property type="match status" value="1"/>
</dbReference>
<name>A0ABZ2LIB0_9BACT</name>
<dbReference type="Gene3D" id="3.40.50.300">
    <property type="entry name" value="P-loop containing nucleotide triphosphate hydrolases"/>
    <property type="match status" value="1"/>
</dbReference>
<dbReference type="InterPro" id="IPR027417">
    <property type="entry name" value="P-loop_NTPase"/>
</dbReference>
<gene>
    <name evidence="4" type="ORF">LVJ94_24995</name>
</gene>
<dbReference type="SMART" id="SM00382">
    <property type="entry name" value="AAA"/>
    <property type="match status" value="1"/>
</dbReference>
<evidence type="ECO:0000313" key="4">
    <source>
        <dbReference type="EMBL" id="WXB10472.1"/>
    </source>
</evidence>
<dbReference type="InterPro" id="IPR003593">
    <property type="entry name" value="AAA+_ATPase"/>
</dbReference>
<dbReference type="EMBL" id="CP089983">
    <property type="protein sequence ID" value="WXB10472.1"/>
    <property type="molecule type" value="Genomic_DNA"/>
</dbReference>
<dbReference type="InterPro" id="IPR011990">
    <property type="entry name" value="TPR-like_helical_dom_sf"/>
</dbReference>
<dbReference type="PANTHER" id="PTHR47691">
    <property type="entry name" value="REGULATOR-RELATED"/>
    <property type="match status" value="1"/>
</dbReference>
<dbReference type="CDD" id="cd00383">
    <property type="entry name" value="trans_reg_C"/>
    <property type="match status" value="1"/>
</dbReference>
<accession>A0ABZ2LIB0</accession>
<evidence type="ECO:0000313" key="5">
    <source>
        <dbReference type="Proteomes" id="UP001374803"/>
    </source>
</evidence>
<dbReference type="SUPFAM" id="SSF52540">
    <property type="entry name" value="P-loop containing nucleoside triphosphate hydrolases"/>
    <property type="match status" value="1"/>
</dbReference>
<dbReference type="Gene3D" id="1.25.40.10">
    <property type="entry name" value="Tetratricopeptide repeat domain"/>
    <property type="match status" value="1"/>
</dbReference>
<organism evidence="4 5">
    <name type="scientific">Pendulispora rubella</name>
    <dbReference type="NCBI Taxonomy" id="2741070"/>
    <lineage>
        <taxon>Bacteria</taxon>
        <taxon>Pseudomonadati</taxon>
        <taxon>Myxococcota</taxon>
        <taxon>Myxococcia</taxon>
        <taxon>Myxococcales</taxon>
        <taxon>Sorangiineae</taxon>
        <taxon>Pendulisporaceae</taxon>
        <taxon>Pendulispora</taxon>
    </lineage>
</organism>
<feature type="DNA-binding region" description="OmpR/PhoB-type" evidence="2">
    <location>
        <begin position="10"/>
        <end position="107"/>
    </location>
</feature>
<dbReference type="Proteomes" id="UP001374803">
    <property type="component" value="Chromosome"/>
</dbReference>
<reference evidence="4" key="1">
    <citation type="submission" date="2021-12" db="EMBL/GenBank/DDBJ databases">
        <title>Discovery of the Pendulisporaceae a myxobacterial family with distinct sporulation behavior and unique specialized metabolism.</title>
        <authorList>
            <person name="Garcia R."/>
            <person name="Popoff A."/>
            <person name="Bader C.D."/>
            <person name="Loehr J."/>
            <person name="Walesch S."/>
            <person name="Walt C."/>
            <person name="Boldt J."/>
            <person name="Bunk B."/>
            <person name="Haeckl F.J.F.P.J."/>
            <person name="Gunesch A.P."/>
            <person name="Birkelbach J."/>
            <person name="Nuebel U."/>
            <person name="Pietschmann T."/>
            <person name="Bach T."/>
            <person name="Mueller R."/>
        </authorList>
    </citation>
    <scope>NUCLEOTIDE SEQUENCE</scope>
    <source>
        <strain evidence="4">MSr11367</strain>
    </source>
</reference>
<evidence type="ECO:0000256" key="1">
    <source>
        <dbReference type="ARBA" id="ARBA00023125"/>
    </source>
</evidence>
<dbReference type="PANTHER" id="PTHR47691:SF3">
    <property type="entry name" value="HTH-TYPE TRANSCRIPTIONAL REGULATOR RV0890C-RELATED"/>
    <property type="match status" value="1"/>
</dbReference>
<dbReference type="InterPro" id="IPR001867">
    <property type="entry name" value="OmpR/PhoB-type_DNA-bd"/>
</dbReference>